<feature type="chain" id="PRO_5045652735" description="LysM domain-containing protein" evidence="2">
    <location>
        <begin position="25"/>
        <end position="264"/>
    </location>
</feature>
<name>A0ABV8S3U8_9BACL</name>
<evidence type="ECO:0000313" key="3">
    <source>
        <dbReference type="EMBL" id="MFC4302239.1"/>
    </source>
</evidence>
<evidence type="ECO:0000313" key="4">
    <source>
        <dbReference type="Proteomes" id="UP001595755"/>
    </source>
</evidence>
<evidence type="ECO:0000256" key="2">
    <source>
        <dbReference type="SAM" id="SignalP"/>
    </source>
</evidence>
<feature type="region of interest" description="Disordered" evidence="1">
    <location>
        <begin position="231"/>
        <end position="264"/>
    </location>
</feature>
<keyword evidence="4" id="KW-1185">Reference proteome</keyword>
<dbReference type="RefSeq" id="WP_204600881.1">
    <property type="nucleotide sequence ID" value="NZ_JBHSED010000003.1"/>
</dbReference>
<proteinExistence type="predicted"/>
<dbReference type="Proteomes" id="UP001595755">
    <property type="component" value="Unassembled WGS sequence"/>
</dbReference>
<sequence length="264" mass="26918">MKNTIRTLGVTAALAMMIPLSVYAATTSGDSASGASAVKTQAVDKAAKGGERPGHGGFGIREIIGEDVLALLKLDQDTYQEKVKAGSTLAEIAEEQGVSRESLKSALTAANDKKLAEMKQKFADNLDNLIDSKLQGDRKGGMGGAGIGAADLSASAKALGLSEEELKEQLKAGETLAELAASKGVDVQTLIDAQAAAMTTRINEAVKSGKLTQEQADKQLEKVAEAAESVVNGKGFGGRHHGGDKAPGGTAKPDAAAGATETAE</sequence>
<organism evidence="3 4">
    <name type="scientific">Cohnella boryungensis</name>
    <dbReference type="NCBI Taxonomy" id="768479"/>
    <lineage>
        <taxon>Bacteria</taxon>
        <taxon>Bacillati</taxon>
        <taxon>Bacillota</taxon>
        <taxon>Bacilli</taxon>
        <taxon>Bacillales</taxon>
        <taxon>Paenibacillaceae</taxon>
        <taxon>Cohnella</taxon>
    </lineage>
</organism>
<gene>
    <name evidence="3" type="ORF">ACFO1S_02145</name>
</gene>
<evidence type="ECO:0000256" key="1">
    <source>
        <dbReference type="SAM" id="MobiDB-lite"/>
    </source>
</evidence>
<keyword evidence="2" id="KW-0732">Signal</keyword>
<reference evidence="4" key="1">
    <citation type="journal article" date="2019" name="Int. J. Syst. Evol. Microbiol.">
        <title>The Global Catalogue of Microorganisms (GCM) 10K type strain sequencing project: providing services to taxonomists for standard genome sequencing and annotation.</title>
        <authorList>
            <consortium name="The Broad Institute Genomics Platform"/>
            <consortium name="The Broad Institute Genome Sequencing Center for Infectious Disease"/>
            <person name="Wu L."/>
            <person name="Ma J."/>
        </authorList>
    </citation>
    <scope>NUCLEOTIDE SEQUENCE [LARGE SCALE GENOMIC DNA]</scope>
    <source>
        <strain evidence="4">CGMCC 4.1641</strain>
    </source>
</reference>
<feature type="signal peptide" evidence="2">
    <location>
        <begin position="1"/>
        <end position="24"/>
    </location>
</feature>
<accession>A0ABV8S3U8</accession>
<comment type="caution">
    <text evidence="3">The sequence shown here is derived from an EMBL/GenBank/DDBJ whole genome shotgun (WGS) entry which is preliminary data.</text>
</comment>
<dbReference type="EMBL" id="JBHSED010000003">
    <property type="protein sequence ID" value="MFC4302239.1"/>
    <property type="molecule type" value="Genomic_DNA"/>
</dbReference>
<protein>
    <recommendedName>
        <fullName evidence="5">LysM domain-containing protein</fullName>
    </recommendedName>
</protein>
<evidence type="ECO:0008006" key="5">
    <source>
        <dbReference type="Google" id="ProtNLM"/>
    </source>
</evidence>